<dbReference type="Gene3D" id="1.10.1220.10">
    <property type="entry name" value="Met repressor-like"/>
    <property type="match status" value="1"/>
</dbReference>
<evidence type="ECO:0008006" key="4">
    <source>
        <dbReference type="Google" id="ProtNLM"/>
    </source>
</evidence>
<proteinExistence type="predicted"/>
<sequence>MDLNPYVARLREELANAADLGGPDARALADRLTSPLESAFRLVILDALGTAADEITRDIAPGSVDVRWRSGDPDFVVNLPLHDTHDPAMVPDDATVAPPAPEPDDGSVSRINFRLSEQLKGRIEEAAAREGLSVNAWLVRTATAAVQQPSRPQTSRAPLSGQRITGWAR</sequence>
<name>A0ABQ3ZIC5_9ACTN</name>
<gene>
    <name evidence="2" type="ORF">Ahu01nite_014350</name>
</gene>
<dbReference type="Proteomes" id="UP000603200">
    <property type="component" value="Unassembled WGS sequence"/>
</dbReference>
<protein>
    <recommendedName>
        <fullName evidence="4">HicB-like protein involved in pilus formation</fullName>
    </recommendedName>
</protein>
<dbReference type="InterPro" id="IPR010985">
    <property type="entry name" value="Ribbon_hlx_hlx"/>
</dbReference>
<evidence type="ECO:0000256" key="1">
    <source>
        <dbReference type="SAM" id="MobiDB-lite"/>
    </source>
</evidence>
<dbReference type="SUPFAM" id="SSF47598">
    <property type="entry name" value="Ribbon-helix-helix"/>
    <property type="match status" value="1"/>
</dbReference>
<evidence type="ECO:0000313" key="3">
    <source>
        <dbReference type="Proteomes" id="UP000603200"/>
    </source>
</evidence>
<evidence type="ECO:0000313" key="2">
    <source>
        <dbReference type="EMBL" id="GIE18333.1"/>
    </source>
</evidence>
<feature type="region of interest" description="Disordered" evidence="1">
    <location>
        <begin position="146"/>
        <end position="169"/>
    </location>
</feature>
<comment type="caution">
    <text evidence="2">The sequence shown here is derived from an EMBL/GenBank/DDBJ whole genome shotgun (WGS) entry which is preliminary data.</text>
</comment>
<dbReference type="InterPro" id="IPR013321">
    <property type="entry name" value="Arc_rbn_hlx_hlx"/>
</dbReference>
<feature type="compositionally biased region" description="Polar residues" evidence="1">
    <location>
        <begin position="146"/>
        <end position="157"/>
    </location>
</feature>
<dbReference type="RefSeq" id="WP_203835606.1">
    <property type="nucleotide sequence ID" value="NZ_BAAATV010000004.1"/>
</dbReference>
<keyword evidence="3" id="KW-1185">Reference proteome</keyword>
<dbReference type="EMBL" id="BOMN01000018">
    <property type="protein sequence ID" value="GIE18333.1"/>
    <property type="molecule type" value="Genomic_DNA"/>
</dbReference>
<organism evidence="2 3">
    <name type="scientific">Winogradskya humida</name>
    <dbReference type="NCBI Taxonomy" id="113566"/>
    <lineage>
        <taxon>Bacteria</taxon>
        <taxon>Bacillati</taxon>
        <taxon>Actinomycetota</taxon>
        <taxon>Actinomycetes</taxon>
        <taxon>Micromonosporales</taxon>
        <taxon>Micromonosporaceae</taxon>
        <taxon>Winogradskya</taxon>
    </lineage>
</organism>
<accession>A0ABQ3ZIC5</accession>
<reference evidence="2 3" key="1">
    <citation type="submission" date="2021-01" db="EMBL/GenBank/DDBJ databases">
        <title>Whole genome shotgun sequence of Actinoplanes humidus NBRC 14915.</title>
        <authorList>
            <person name="Komaki H."/>
            <person name="Tamura T."/>
        </authorList>
    </citation>
    <scope>NUCLEOTIDE SEQUENCE [LARGE SCALE GENOMIC DNA]</scope>
    <source>
        <strain evidence="2 3">NBRC 14915</strain>
    </source>
</reference>
<dbReference type="InterPro" id="IPR008651">
    <property type="entry name" value="Uncharacterised_HicB"/>
</dbReference>
<dbReference type="Pfam" id="PF05534">
    <property type="entry name" value="HicB"/>
    <property type="match status" value="1"/>
</dbReference>